<accession>A0A009HKR9</accession>
<dbReference type="Pfam" id="PF13635">
    <property type="entry name" value="DUF4143"/>
    <property type="match status" value="1"/>
</dbReference>
<dbReference type="Proteomes" id="UP000020595">
    <property type="component" value="Unassembled WGS sequence"/>
</dbReference>
<dbReference type="Pfam" id="PF13173">
    <property type="entry name" value="AAA_14"/>
    <property type="match status" value="1"/>
</dbReference>
<organism evidence="3 4">
    <name type="scientific">Acinetobacter baumannii (strain 1295743)</name>
    <dbReference type="NCBI Taxonomy" id="1310613"/>
    <lineage>
        <taxon>Bacteria</taxon>
        <taxon>Pseudomonadati</taxon>
        <taxon>Pseudomonadota</taxon>
        <taxon>Gammaproteobacteria</taxon>
        <taxon>Moraxellales</taxon>
        <taxon>Moraxellaceae</taxon>
        <taxon>Acinetobacter</taxon>
        <taxon>Acinetobacter calcoaceticus/baumannii complex</taxon>
    </lineage>
</organism>
<comment type="caution">
    <text evidence="3">The sequence shown here is derived from an EMBL/GenBank/DDBJ whole genome shotgun (WGS) entry which is preliminary data.</text>
</comment>
<dbReference type="SUPFAM" id="SSF52540">
    <property type="entry name" value="P-loop containing nucleoside triphosphate hydrolases"/>
    <property type="match status" value="1"/>
</dbReference>
<dbReference type="PATRIC" id="fig|1310613.3.peg.3747"/>
<evidence type="ECO:0000313" key="4">
    <source>
        <dbReference type="Proteomes" id="UP000020595"/>
    </source>
</evidence>
<sequence length="411" mass="47796">MRSANIRRDGYLKFLNTWQDRDVIKVLSGVRRSGKSTLLAMFQQDLKAQGVQAENIIAINFEFMEFEELTDYRKLHDYVLSKVDKSKKNYVFLDEIQHVTNFEKVVDSLYVRDYIDLYITGSNAFFLSGELATLLTGRYIEQHVLPLSFQEFKQWHIENNPIIQQLSNRDLYAMYTRSSFPYTLAMTSQQETYDYLQAVYASVMFKDVIPRLNTADINSLERVARYLASVTGSPISINKIKNTFVSSGVKISFETVKRYIQGLQDSLLFYSAAQFKVRGRELLQSSEKYYLVDVGLRRIMLPDANADQGHILENVIYLELIRRGYTVYVGRVDEYEIDFVAVDNLQNLTYYQVALETLNEETLSRELRPLQKISDSYPKYLLTLDTIGTEANYNGIVKMNALDWLLWHCCK</sequence>
<feature type="domain" description="AAA" evidence="1">
    <location>
        <begin position="24"/>
        <end position="152"/>
    </location>
</feature>
<dbReference type="PANTHER" id="PTHR33295:SF20">
    <property type="entry name" value="ATPASE"/>
    <property type="match status" value="1"/>
</dbReference>
<evidence type="ECO:0008006" key="5">
    <source>
        <dbReference type="Google" id="ProtNLM"/>
    </source>
</evidence>
<dbReference type="InterPro" id="IPR041682">
    <property type="entry name" value="AAA_14"/>
</dbReference>
<name>A0A009HKR9_ACIB9</name>
<dbReference type="PANTHER" id="PTHR33295">
    <property type="entry name" value="ATPASE"/>
    <property type="match status" value="1"/>
</dbReference>
<dbReference type="InterPro" id="IPR025420">
    <property type="entry name" value="DUF4143"/>
</dbReference>
<evidence type="ECO:0000259" key="1">
    <source>
        <dbReference type="Pfam" id="PF13173"/>
    </source>
</evidence>
<dbReference type="AlphaFoldDB" id="A0A009HKR9"/>
<dbReference type="RefSeq" id="WP_031953699.1">
    <property type="nucleotide sequence ID" value="NZ_JEWH01000082.1"/>
</dbReference>
<proteinExistence type="predicted"/>
<dbReference type="EMBL" id="JEWH01000082">
    <property type="protein sequence ID" value="EXB03625.1"/>
    <property type="molecule type" value="Genomic_DNA"/>
</dbReference>
<reference evidence="3 4" key="1">
    <citation type="submission" date="2014-02" db="EMBL/GenBank/DDBJ databases">
        <title>Comparative genomics and transcriptomics to identify genetic mechanisms underlying the emergence of carbapenem resistant Acinetobacter baumannii (CRAb).</title>
        <authorList>
            <person name="Harris A.D."/>
            <person name="Johnson K.J."/>
            <person name="George J."/>
            <person name="Shefchek K."/>
            <person name="Daugherty S.C."/>
            <person name="Parankush S."/>
            <person name="Sadzewicz L."/>
            <person name="Tallon L."/>
            <person name="Sengamalay N."/>
            <person name="Hazen T.H."/>
            <person name="Rasko D.A."/>
        </authorList>
    </citation>
    <scope>NUCLEOTIDE SEQUENCE [LARGE SCALE GENOMIC DNA]</scope>
    <source>
        <strain evidence="3 4">1295743</strain>
    </source>
</reference>
<feature type="domain" description="DUF4143" evidence="2">
    <location>
        <begin position="207"/>
        <end position="353"/>
    </location>
</feature>
<dbReference type="InterPro" id="IPR027417">
    <property type="entry name" value="P-loop_NTPase"/>
</dbReference>
<evidence type="ECO:0000313" key="3">
    <source>
        <dbReference type="EMBL" id="EXB03625.1"/>
    </source>
</evidence>
<gene>
    <name evidence="3" type="ORF">J512_3917</name>
</gene>
<protein>
    <recommendedName>
        <fullName evidence="5">ATP-binding protein</fullName>
    </recommendedName>
</protein>
<evidence type="ECO:0000259" key="2">
    <source>
        <dbReference type="Pfam" id="PF13635"/>
    </source>
</evidence>